<proteinExistence type="predicted"/>
<dbReference type="EMBL" id="CADIKH010000182">
    <property type="protein sequence ID" value="CAB3774835.1"/>
    <property type="molecule type" value="Genomic_DNA"/>
</dbReference>
<accession>A0A6J5FC85</accession>
<dbReference type="AlphaFoldDB" id="A0A6J5FC85"/>
<reference evidence="1 2" key="1">
    <citation type="submission" date="2020-04" db="EMBL/GenBank/DDBJ databases">
        <authorList>
            <person name="De Canck E."/>
        </authorList>
    </citation>
    <scope>NUCLEOTIDE SEQUENCE [LARGE SCALE GENOMIC DNA]</scope>
    <source>
        <strain evidence="1 2">LMG 29542</strain>
    </source>
</reference>
<sequence>MRRRTCSWGATCLRESSSASSVPKNDSHIALIRITGRAHGRLHAGFAATPPKGNERILTP</sequence>
<evidence type="ECO:0000313" key="2">
    <source>
        <dbReference type="Proteomes" id="UP000494363"/>
    </source>
</evidence>
<organism evidence="1 2">
    <name type="scientific">Paraburkholderia humisilvae</name>
    <dbReference type="NCBI Taxonomy" id="627669"/>
    <lineage>
        <taxon>Bacteria</taxon>
        <taxon>Pseudomonadati</taxon>
        <taxon>Pseudomonadota</taxon>
        <taxon>Betaproteobacteria</taxon>
        <taxon>Burkholderiales</taxon>
        <taxon>Burkholderiaceae</taxon>
        <taxon>Paraburkholderia</taxon>
    </lineage>
</organism>
<gene>
    <name evidence="1" type="ORF">LMG29542_08217</name>
</gene>
<dbReference type="Proteomes" id="UP000494363">
    <property type="component" value="Unassembled WGS sequence"/>
</dbReference>
<protein>
    <submittedName>
        <fullName evidence="1">Uncharacterized protein</fullName>
    </submittedName>
</protein>
<name>A0A6J5FC85_9BURK</name>
<evidence type="ECO:0000313" key="1">
    <source>
        <dbReference type="EMBL" id="CAB3774835.1"/>
    </source>
</evidence>
<keyword evidence="2" id="KW-1185">Reference proteome</keyword>